<keyword evidence="2" id="KW-0472">Membrane</keyword>
<evidence type="ECO:0000313" key="4">
    <source>
        <dbReference type="Proteomes" id="UP000270296"/>
    </source>
</evidence>
<dbReference type="Gene3D" id="1.20.1170.10">
    <property type="match status" value="1"/>
</dbReference>
<reference evidence="5" key="1">
    <citation type="submission" date="2016-06" db="UniProtKB">
        <authorList>
            <consortium name="WormBaseParasite"/>
        </authorList>
    </citation>
    <scope>IDENTIFICATION</scope>
</reference>
<name>A0A183IDG7_9BILA</name>
<dbReference type="PANTHER" id="PTHR28624:SF1">
    <property type="entry name" value="MITOCHONDRIAL POTASSIUM CHANNEL"/>
    <property type="match status" value="1"/>
</dbReference>
<dbReference type="AlphaFoldDB" id="A0A183IDG7"/>
<evidence type="ECO:0000313" key="5">
    <source>
        <dbReference type="WBParaSite" id="SBAD_0000174401-mRNA-1"/>
    </source>
</evidence>
<reference evidence="3 4" key="2">
    <citation type="submission" date="2018-11" db="EMBL/GenBank/DDBJ databases">
        <authorList>
            <consortium name="Pathogen Informatics"/>
        </authorList>
    </citation>
    <scope>NUCLEOTIDE SEQUENCE [LARGE SCALE GENOMIC DNA]</scope>
</reference>
<dbReference type="OrthoDB" id="6243211at2759"/>
<keyword evidence="2" id="KW-1133">Transmembrane helix</keyword>
<evidence type="ECO:0000313" key="3">
    <source>
        <dbReference type="EMBL" id="VDO95070.1"/>
    </source>
</evidence>
<feature type="transmembrane region" description="Helical" evidence="2">
    <location>
        <begin position="301"/>
        <end position="320"/>
    </location>
</feature>
<evidence type="ECO:0000256" key="2">
    <source>
        <dbReference type="SAM" id="Phobius"/>
    </source>
</evidence>
<evidence type="ECO:0000256" key="1">
    <source>
        <dbReference type="SAM" id="Coils"/>
    </source>
</evidence>
<keyword evidence="1" id="KW-0175">Coiled coil</keyword>
<dbReference type="InterPro" id="IPR037660">
    <property type="entry name" value="CCDC51"/>
</dbReference>
<sequence>MSVSAVKHVPKFSIWSVVSSVVKRYETIIGLTSVREAQNNVLEAEKKFSEFQNQRRQIQTEMHQVQERRKEIRSELDRTPRSEDRYLQLLTEEHAVIKNEKSLYERFRLTELAERESFSMLSSRLRESHEKERERVERTKYWSIIGSIMGALIGIGGTTINNWKRMNELKTIVRESTNPQQMETILSQLANVVASQQQQVTTFVGDLKTMLNMCDGAAVKPRSNQDIETLLSTKQYEEIIETIREQNANVNGEMDQIKKMIAAEHGYSVEDAGTIVYVGPEMEKLLNRTEKNLEWSLKKNAIMNVLMVYTALIFLVPFLAATCKGD</sequence>
<feature type="coiled-coil region" evidence="1">
    <location>
        <begin position="34"/>
        <end position="75"/>
    </location>
</feature>
<accession>A0A183IDG7</accession>
<dbReference type="EMBL" id="UZAM01006903">
    <property type="protein sequence ID" value="VDO95070.1"/>
    <property type="molecule type" value="Genomic_DNA"/>
</dbReference>
<protein>
    <submittedName>
        <fullName evidence="5">Coiled-coil domain-containing protein 51</fullName>
    </submittedName>
</protein>
<dbReference type="Proteomes" id="UP000270296">
    <property type="component" value="Unassembled WGS sequence"/>
</dbReference>
<gene>
    <name evidence="3" type="ORF">SBAD_LOCUS1661</name>
</gene>
<dbReference type="WBParaSite" id="SBAD_0000174401-mRNA-1">
    <property type="protein sequence ID" value="SBAD_0000174401-mRNA-1"/>
    <property type="gene ID" value="SBAD_0000174401"/>
</dbReference>
<proteinExistence type="predicted"/>
<organism evidence="5">
    <name type="scientific">Soboliphyme baturini</name>
    <dbReference type="NCBI Taxonomy" id="241478"/>
    <lineage>
        <taxon>Eukaryota</taxon>
        <taxon>Metazoa</taxon>
        <taxon>Ecdysozoa</taxon>
        <taxon>Nematoda</taxon>
        <taxon>Enoplea</taxon>
        <taxon>Dorylaimia</taxon>
        <taxon>Dioctophymatida</taxon>
        <taxon>Dioctophymatoidea</taxon>
        <taxon>Soboliphymatidae</taxon>
        <taxon>Soboliphyme</taxon>
    </lineage>
</organism>
<keyword evidence="2" id="KW-0812">Transmembrane</keyword>
<keyword evidence="4" id="KW-1185">Reference proteome</keyword>
<dbReference type="PANTHER" id="PTHR28624">
    <property type="entry name" value="COILED-COIL DOMAIN-CONTAINING PROTEIN 51"/>
    <property type="match status" value="1"/>
</dbReference>
<feature type="transmembrane region" description="Helical" evidence="2">
    <location>
        <begin position="141"/>
        <end position="160"/>
    </location>
</feature>